<gene>
    <name evidence="4" type="ORF">EXN75_03235</name>
</gene>
<dbReference type="EMBL" id="SGVY01000005">
    <property type="protein sequence ID" value="TFH84112.1"/>
    <property type="molecule type" value="Genomic_DNA"/>
</dbReference>
<evidence type="ECO:0000313" key="4">
    <source>
        <dbReference type="EMBL" id="TFH84112.1"/>
    </source>
</evidence>
<organism evidence="4 5">
    <name type="scientific">Segatella hominis</name>
    <dbReference type="NCBI Taxonomy" id="2518605"/>
    <lineage>
        <taxon>Bacteria</taxon>
        <taxon>Pseudomonadati</taxon>
        <taxon>Bacteroidota</taxon>
        <taxon>Bacteroidia</taxon>
        <taxon>Bacteroidales</taxon>
        <taxon>Prevotellaceae</taxon>
        <taxon>Segatella</taxon>
    </lineage>
</organism>
<dbReference type="AlphaFoldDB" id="A0A4Y8VU40"/>
<dbReference type="PANTHER" id="PTHR37423">
    <property type="entry name" value="SOLUBLE LYTIC MUREIN TRANSGLYCOSYLASE-RELATED"/>
    <property type="match status" value="1"/>
</dbReference>
<accession>A0A4Y8VU40</accession>
<dbReference type="Gene3D" id="3.40.190.10">
    <property type="entry name" value="Periplasmic binding protein-like II"/>
    <property type="match status" value="1"/>
</dbReference>
<dbReference type="SUPFAM" id="SSF53955">
    <property type="entry name" value="Lysozyme-like"/>
    <property type="match status" value="1"/>
</dbReference>
<sequence>MNKVYLSAIFALFWLVCSCSNQKTQPDVTPWGTPIGEEDYSNNSNQTKGFTYDDIVSNGELIMLTVNGPDTYYIYKNRNLGLQYLLCEKFAQKIGVSLRVEVCKDTTEMISKLEKGEGDIIAVPLSRKKAKGKLLFCGPKQDTTQEQWAVIGDNNSLADSLNAWYKPQLTAEVKREETFLLSSQSIRRHVYSPFLNRSKGVISEYDGYFQRYAPTARMDWRLMAAQCYQESCFDPNAKSWAGACGLMQIMPSTASHLGLSINDIHQPEANIAAASRYMAELQGHFSDIHDPNQRILYALAAYNGGFNHIRDAMALTKKYGGNPYNWEEVKHFVLKLSNPYYYRDPVVKRGFMRGTETADYVERIQKRWSEYCGGNIRSGRRMISPRSYYGTPTEAKKKNKYKI</sequence>
<dbReference type="PANTHER" id="PTHR37423:SF2">
    <property type="entry name" value="MEMBRANE-BOUND LYTIC MUREIN TRANSGLYCOSYLASE C"/>
    <property type="match status" value="1"/>
</dbReference>
<proteinExistence type="inferred from homology"/>
<dbReference type="Gene3D" id="1.10.530.10">
    <property type="match status" value="1"/>
</dbReference>
<protein>
    <submittedName>
        <fullName evidence="4">Tail length tape measure protein</fullName>
    </submittedName>
</protein>
<keyword evidence="5" id="KW-1185">Reference proteome</keyword>
<feature type="domain" description="Transglycosylase SLT" evidence="3">
    <location>
        <begin position="208"/>
        <end position="322"/>
    </location>
</feature>
<name>A0A4Y8VU40_9BACT</name>
<evidence type="ECO:0000313" key="5">
    <source>
        <dbReference type="Proteomes" id="UP000297872"/>
    </source>
</evidence>
<dbReference type="PROSITE" id="PS51257">
    <property type="entry name" value="PROKAR_LIPOPROTEIN"/>
    <property type="match status" value="1"/>
</dbReference>
<evidence type="ECO:0000256" key="2">
    <source>
        <dbReference type="SAM" id="SignalP"/>
    </source>
</evidence>
<dbReference type="OrthoDB" id="9815002at2"/>
<dbReference type="RefSeq" id="WP_134842750.1">
    <property type="nucleotide sequence ID" value="NZ_JBOLBK010000019.1"/>
</dbReference>
<evidence type="ECO:0000259" key="3">
    <source>
        <dbReference type="Pfam" id="PF01464"/>
    </source>
</evidence>
<feature type="chain" id="PRO_5021442258" evidence="2">
    <location>
        <begin position="24"/>
        <end position="403"/>
    </location>
</feature>
<feature type="signal peptide" evidence="2">
    <location>
        <begin position="1"/>
        <end position="23"/>
    </location>
</feature>
<dbReference type="CDD" id="cd13403">
    <property type="entry name" value="MLTF-like"/>
    <property type="match status" value="1"/>
</dbReference>
<dbReference type="Proteomes" id="UP000297872">
    <property type="component" value="Unassembled WGS sequence"/>
</dbReference>
<evidence type="ECO:0000256" key="1">
    <source>
        <dbReference type="ARBA" id="ARBA00007734"/>
    </source>
</evidence>
<reference evidence="4 5" key="1">
    <citation type="submission" date="2019-02" db="EMBL/GenBank/DDBJ databases">
        <title>Draft Genome Sequence of the Prevotella sp. BCRC 81118, Isolated from Human Feces.</title>
        <authorList>
            <person name="Huang C.-H."/>
        </authorList>
    </citation>
    <scope>NUCLEOTIDE SEQUENCE [LARGE SCALE GENOMIC DNA]</scope>
    <source>
        <strain evidence="4 5">BCRC 81118</strain>
    </source>
</reference>
<comment type="similarity">
    <text evidence="1">Belongs to the transglycosylase Slt family.</text>
</comment>
<dbReference type="Pfam" id="PF01464">
    <property type="entry name" value="SLT"/>
    <property type="match status" value="1"/>
</dbReference>
<keyword evidence="2" id="KW-0732">Signal</keyword>
<dbReference type="GeneID" id="302994311"/>
<comment type="caution">
    <text evidence="4">The sequence shown here is derived from an EMBL/GenBank/DDBJ whole genome shotgun (WGS) entry which is preliminary data.</text>
</comment>
<dbReference type="InterPro" id="IPR023346">
    <property type="entry name" value="Lysozyme-like_dom_sf"/>
</dbReference>
<dbReference type="InterPro" id="IPR008258">
    <property type="entry name" value="Transglycosylase_SLT_dom_1"/>
</dbReference>